<gene>
    <name evidence="2" type="ORF">GLAREA_03452</name>
</gene>
<organism evidence="2 3">
    <name type="scientific">Glarea lozoyensis (strain ATCC 20868 / MF5171)</name>
    <dbReference type="NCBI Taxonomy" id="1116229"/>
    <lineage>
        <taxon>Eukaryota</taxon>
        <taxon>Fungi</taxon>
        <taxon>Dikarya</taxon>
        <taxon>Ascomycota</taxon>
        <taxon>Pezizomycotina</taxon>
        <taxon>Leotiomycetes</taxon>
        <taxon>Helotiales</taxon>
        <taxon>Helotiaceae</taxon>
        <taxon>Glarea</taxon>
    </lineage>
</organism>
<evidence type="ECO:0000256" key="1">
    <source>
        <dbReference type="SAM" id="MobiDB-lite"/>
    </source>
</evidence>
<dbReference type="AlphaFoldDB" id="S3CXZ8"/>
<dbReference type="GeneID" id="19462507"/>
<name>S3CXZ8_GLAL2</name>
<feature type="region of interest" description="Disordered" evidence="1">
    <location>
        <begin position="1"/>
        <end position="24"/>
    </location>
</feature>
<dbReference type="Proteomes" id="UP000016922">
    <property type="component" value="Unassembled WGS sequence"/>
</dbReference>
<reference evidence="2 3" key="1">
    <citation type="journal article" date="2013" name="BMC Genomics">
        <title>Genomics-driven discovery of the pneumocandin biosynthetic gene cluster in the fungus Glarea lozoyensis.</title>
        <authorList>
            <person name="Chen L."/>
            <person name="Yue Q."/>
            <person name="Zhang X."/>
            <person name="Xiang M."/>
            <person name="Wang C."/>
            <person name="Li S."/>
            <person name="Che Y."/>
            <person name="Ortiz-Lopez F.J."/>
            <person name="Bills G.F."/>
            <person name="Liu X."/>
            <person name="An Z."/>
        </authorList>
    </citation>
    <scope>NUCLEOTIDE SEQUENCE [LARGE SCALE GENOMIC DNA]</scope>
    <source>
        <strain evidence="3">ATCC 20868 / MF5171</strain>
    </source>
</reference>
<proteinExistence type="predicted"/>
<protein>
    <submittedName>
        <fullName evidence="2">Uncharacterized protein</fullName>
    </submittedName>
</protein>
<dbReference type="EMBL" id="KE145363">
    <property type="protein sequence ID" value="EPE30485.1"/>
    <property type="molecule type" value="Genomic_DNA"/>
</dbReference>
<evidence type="ECO:0000313" key="2">
    <source>
        <dbReference type="EMBL" id="EPE30485.1"/>
    </source>
</evidence>
<evidence type="ECO:0000313" key="3">
    <source>
        <dbReference type="Proteomes" id="UP000016922"/>
    </source>
</evidence>
<sequence length="133" mass="15547">MPLPPHIQAIPPFGQSASTTKRNEEALKQSRIDNYERMTRVEHHHHPKLIRRETFEEFEKRREREEASCRRGQALWDGRSSKEIEHEYKVERNARLKEFRKHKEEILKNMKSCSQIVSKLGAKGNSQGPSGGS</sequence>
<dbReference type="KEGG" id="glz:GLAREA_03452"/>
<dbReference type="HOGENOM" id="CLU_1906922_0_0_1"/>
<keyword evidence="3" id="KW-1185">Reference proteome</keyword>
<dbReference type="RefSeq" id="XP_008081896.1">
    <property type="nucleotide sequence ID" value="XM_008083705.1"/>
</dbReference>
<accession>S3CXZ8</accession>